<protein>
    <submittedName>
        <fullName evidence="2">Uncharacterized protein</fullName>
    </submittedName>
</protein>
<dbReference type="AlphaFoldDB" id="A0A238JYU6"/>
<dbReference type="Proteomes" id="UP000207598">
    <property type="component" value="Unassembled WGS sequence"/>
</dbReference>
<dbReference type="RefSeq" id="WP_094019553.1">
    <property type="nucleotide sequence ID" value="NZ_FXYF01000002.1"/>
</dbReference>
<evidence type="ECO:0000313" key="2">
    <source>
        <dbReference type="EMBL" id="SMX35825.1"/>
    </source>
</evidence>
<dbReference type="OrthoDB" id="5292144at2"/>
<keyword evidence="3" id="KW-1185">Reference proteome</keyword>
<name>A0A238JYU6_9RHOB</name>
<evidence type="ECO:0000313" key="3">
    <source>
        <dbReference type="Proteomes" id="UP000207598"/>
    </source>
</evidence>
<organism evidence="2 3">
    <name type="scientific">Maliponia aquimaris</name>
    <dbReference type="NCBI Taxonomy" id="1673631"/>
    <lineage>
        <taxon>Bacteria</taxon>
        <taxon>Pseudomonadati</taxon>
        <taxon>Pseudomonadota</taxon>
        <taxon>Alphaproteobacteria</taxon>
        <taxon>Rhodobacterales</taxon>
        <taxon>Paracoccaceae</taxon>
        <taxon>Maliponia</taxon>
    </lineage>
</organism>
<proteinExistence type="predicted"/>
<evidence type="ECO:0000256" key="1">
    <source>
        <dbReference type="SAM" id="MobiDB-lite"/>
    </source>
</evidence>
<dbReference type="EMBL" id="FXYF01000002">
    <property type="protein sequence ID" value="SMX35825.1"/>
    <property type="molecule type" value="Genomic_DNA"/>
</dbReference>
<feature type="region of interest" description="Disordered" evidence="1">
    <location>
        <begin position="163"/>
        <end position="186"/>
    </location>
</feature>
<reference evidence="2 3" key="1">
    <citation type="submission" date="2017-05" db="EMBL/GenBank/DDBJ databases">
        <authorList>
            <person name="Song R."/>
            <person name="Chenine A.L."/>
            <person name="Ruprecht R.M."/>
        </authorList>
    </citation>
    <scope>NUCLEOTIDE SEQUENCE [LARGE SCALE GENOMIC DNA]</scope>
    <source>
        <strain evidence="2 3">CECT 8898</strain>
    </source>
</reference>
<sequence length="228" mass="24251">MTDLGGKPVNLLELSVPHCLLARALDGAILRQGGLSAVITPSDADMIAAFTALGAEAALVSSTMEEPGPVLATVLVAVPVIAARAAQMVGSERWLSVHPQDRLLPAPSILPNTAVRLLTGPDKPSGDTLFWLDMLADLQRLFLGVVVRRCCRGCRDRCGCRRDRSGCSRSPRTRDEADTGKHAATIPGDFDARVNAPPYQTLPKSLFLADPCGAGRENPTLPERPGRL</sequence>
<gene>
    <name evidence="2" type="ORF">MAA8898_00657</name>
</gene>
<feature type="compositionally biased region" description="Basic and acidic residues" evidence="1">
    <location>
        <begin position="163"/>
        <end position="181"/>
    </location>
</feature>
<accession>A0A238JYU6</accession>